<sequence length="143" mass="15867">MTQRMLQYCSVVSIATNAIYLDYRVMVDNTDLLWKHIFHIPPVCKGACVCPFRFVYPPVPPSIVHSTTSPSVSLPYNLLLIDGASEPLPSLSSEHGNFPVIFELIRLRAASESLLASQFLATAMPWIPMTKKESALSAKDNQT</sequence>
<gene>
    <name evidence="1" type="ORF">CC78DRAFT_196736</name>
</gene>
<evidence type="ECO:0000313" key="1">
    <source>
        <dbReference type="EMBL" id="KAF2270249.1"/>
    </source>
</evidence>
<evidence type="ECO:0000313" key="2">
    <source>
        <dbReference type="Proteomes" id="UP000800093"/>
    </source>
</evidence>
<dbReference type="Proteomes" id="UP000800093">
    <property type="component" value="Unassembled WGS sequence"/>
</dbReference>
<organism evidence="1 2">
    <name type="scientific">Lojkania enalia</name>
    <dbReference type="NCBI Taxonomy" id="147567"/>
    <lineage>
        <taxon>Eukaryota</taxon>
        <taxon>Fungi</taxon>
        <taxon>Dikarya</taxon>
        <taxon>Ascomycota</taxon>
        <taxon>Pezizomycotina</taxon>
        <taxon>Dothideomycetes</taxon>
        <taxon>Pleosporomycetidae</taxon>
        <taxon>Pleosporales</taxon>
        <taxon>Pleosporales incertae sedis</taxon>
        <taxon>Lojkania</taxon>
    </lineage>
</organism>
<proteinExistence type="predicted"/>
<keyword evidence="2" id="KW-1185">Reference proteome</keyword>
<name>A0A9P4TRA9_9PLEO</name>
<accession>A0A9P4TRA9</accession>
<dbReference type="AlphaFoldDB" id="A0A9P4TRA9"/>
<reference evidence="2" key="1">
    <citation type="journal article" date="2020" name="Stud. Mycol.">
        <title>101 Dothideomycetes genomes: A test case for predicting lifestyles and emergence of pathogens.</title>
        <authorList>
            <person name="Haridas S."/>
            <person name="Albert R."/>
            <person name="Binder M."/>
            <person name="Bloem J."/>
            <person name="LaButti K."/>
            <person name="Salamov A."/>
            <person name="Andreopoulos B."/>
            <person name="Baker S."/>
            <person name="Barry K."/>
            <person name="Bills G."/>
            <person name="Bluhm B."/>
            <person name="Cannon C."/>
            <person name="Castanera R."/>
            <person name="Culley D."/>
            <person name="Daum C."/>
            <person name="Ezra D."/>
            <person name="Gonzalez J."/>
            <person name="Henrissat B."/>
            <person name="Kuo A."/>
            <person name="Liang C."/>
            <person name="Lipzen A."/>
            <person name="Lutzoni F."/>
            <person name="Magnuson J."/>
            <person name="Mondo S."/>
            <person name="Nolan M."/>
            <person name="Ohm R."/>
            <person name="Pangilinan J."/>
            <person name="Park H.-J."/>
            <person name="Ramirez L."/>
            <person name="Alfaro M."/>
            <person name="Sun H."/>
            <person name="Tritt A."/>
            <person name="Yoshinaga Y."/>
            <person name="Zwiers L.-H."/>
            <person name="Turgeon B."/>
            <person name="Goodwin S."/>
            <person name="Spatafora J."/>
            <person name="Crous P."/>
            <person name="Grigoriev I."/>
        </authorList>
    </citation>
    <scope>NUCLEOTIDE SEQUENCE [LARGE SCALE GENOMIC DNA]</scope>
    <source>
        <strain evidence="2">CBS 304.66</strain>
    </source>
</reference>
<comment type="caution">
    <text evidence="1">The sequence shown here is derived from an EMBL/GenBank/DDBJ whole genome shotgun (WGS) entry which is preliminary data.</text>
</comment>
<dbReference type="EMBL" id="ML986580">
    <property type="protein sequence ID" value="KAF2270249.1"/>
    <property type="molecule type" value="Genomic_DNA"/>
</dbReference>
<protein>
    <submittedName>
        <fullName evidence="1">Uncharacterized protein</fullName>
    </submittedName>
</protein>